<proteinExistence type="predicted"/>
<gene>
    <name evidence="1" type="ORF">METZ01_LOCUS157029</name>
</gene>
<dbReference type="AlphaFoldDB" id="A0A382ARK1"/>
<evidence type="ECO:0000313" key="1">
    <source>
        <dbReference type="EMBL" id="SVB04175.1"/>
    </source>
</evidence>
<reference evidence="1" key="1">
    <citation type="submission" date="2018-05" db="EMBL/GenBank/DDBJ databases">
        <authorList>
            <person name="Lanie J.A."/>
            <person name="Ng W.-L."/>
            <person name="Kazmierczak K.M."/>
            <person name="Andrzejewski T.M."/>
            <person name="Davidsen T.M."/>
            <person name="Wayne K.J."/>
            <person name="Tettelin H."/>
            <person name="Glass J.I."/>
            <person name="Rusch D."/>
            <person name="Podicherti R."/>
            <person name="Tsui H.-C.T."/>
            <person name="Winkler M.E."/>
        </authorList>
    </citation>
    <scope>NUCLEOTIDE SEQUENCE</scope>
</reference>
<dbReference type="EMBL" id="UINC01026539">
    <property type="protein sequence ID" value="SVB04175.1"/>
    <property type="molecule type" value="Genomic_DNA"/>
</dbReference>
<protein>
    <recommendedName>
        <fullName evidence="2">Type II secretion system protein GspC N-terminal domain-containing protein</fullName>
    </recommendedName>
</protein>
<evidence type="ECO:0008006" key="2">
    <source>
        <dbReference type="Google" id="ProtNLM"/>
    </source>
</evidence>
<dbReference type="Gene3D" id="2.30.30.830">
    <property type="match status" value="1"/>
</dbReference>
<name>A0A382ARK1_9ZZZZ</name>
<sequence length="144" mass="15975">MKKRTVIYLYLITLFSAVVFADTLPNPFTPFVFVKQVQPMPVNSVDLIDSTLETETGEQISVHPLRAFDALQYSVKGVILSKDNSIVLVSAGPGNDYFVYKGDVIGNGGAMIVKVLKDRIILMQDKKEIVIRVRNTEEAAGYGY</sequence>
<organism evidence="1">
    <name type="scientific">marine metagenome</name>
    <dbReference type="NCBI Taxonomy" id="408172"/>
    <lineage>
        <taxon>unclassified sequences</taxon>
        <taxon>metagenomes</taxon>
        <taxon>ecological metagenomes</taxon>
    </lineage>
</organism>
<accession>A0A382ARK1</accession>